<dbReference type="EMBL" id="JAWNFY010000006">
    <property type="protein sequence ID" value="MDY5146006.1"/>
    <property type="molecule type" value="Genomic_DNA"/>
</dbReference>
<dbReference type="PANTHER" id="PTHR43000">
    <property type="entry name" value="DTDP-D-GLUCOSE 4,6-DEHYDRATASE-RELATED"/>
    <property type="match status" value="1"/>
</dbReference>
<dbReference type="GeneID" id="92814618"/>
<dbReference type="Proteomes" id="UP001284901">
    <property type="component" value="Unassembled WGS sequence"/>
</dbReference>
<dbReference type="Pfam" id="PF01370">
    <property type="entry name" value="Epimerase"/>
    <property type="match status" value="1"/>
</dbReference>
<dbReference type="EMBL" id="JAWNFV010000008">
    <property type="protein sequence ID" value="MDY5140640.1"/>
    <property type="molecule type" value="Genomic_DNA"/>
</dbReference>
<evidence type="ECO:0000313" key="4">
    <source>
        <dbReference type="EMBL" id="MDY5146006.1"/>
    </source>
</evidence>
<accession>A0AAW9HC34</accession>
<proteinExistence type="inferred from homology"/>
<comment type="caution">
    <text evidence="3">The sequence shown here is derived from an EMBL/GenBank/DDBJ whole genome shotgun (WGS) entry which is preliminary data.</text>
</comment>
<organism evidence="3 6">
    <name type="scientific">Actinotignum timonense</name>
    <dbReference type="NCBI Taxonomy" id="1870995"/>
    <lineage>
        <taxon>Bacteria</taxon>
        <taxon>Bacillati</taxon>
        <taxon>Actinomycetota</taxon>
        <taxon>Actinomycetes</taxon>
        <taxon>Actinomycetales</taxon>
        <taxon>Actinomycetaceae</taxon>
        <taxon>Actinotignum</taxon>
    </lineage>
</organism>
<dbReference type="RefSeq" id="WP_087070499.1">
    <property type="nucleotide sequence ID" value="NZ_CAUPFC010000019.1"/>
</dbReference>
<dbReference type="InterPro" id="IPR001509">
    <property type="entry name" value="Epimerase_deHydtase"/>
</dbReference>
<reference evidence="3 5" key="1">
    <citation type="submission" date="2023-10" db="EMBL/GenBank/DDBJ databases">
        <title>Whole Genome based description of the genera Actinobaculum and Actinotignum reveals a complex phylogenetic relationship within the species included in the genus Actinotignum.</title>
        <authorList>
            <person name="Jensen C.S."/>
            <person name="Dargis R."/>
            <person name="Kemp M."/>
            <person name="Christensen J.J."/>
        </authorList>
    </citation>
    <scope>NUCLEOTIDE SEQUENCE</scope>
    <source>
        <strain evidence="4 5">SLA_B089</strain>
        <strain evidence="3">SLA_B245</strain>
    </source>
</reference>
<name>A0AAW9HC34_9ACTO</name>
<dbReference type="SUPFAM" id="SSF51735">
    <property type="entry name" value="NAD(P)-binding Rossmann-fold domains"/>
    <property type="match status" value="1"/>
</dbReference>
<evidence type="ECO:0000259" key="2">
    <source>
        <dbReference type="Pfam" id="PF01370"/>
    </source>
</evidence>
<evidence type="ECO:0000313" key="3">
    <source>
        <dbReference type="EMBL" id="MDY5140640.1"/>
    </source>
</evidence>
<gene>
    <name evidence="3" type="ORF">R6G74_04855</name>
    <name evidence="4" type="ORF">R6P33_03060</name>
</gene>
<feature type="domain" description="NAD-dependent epimerase/dehydratase" evidence="2">
    <location>
        <begin position="3"/>
        <end position="270"/>
    </location>
</feature>
<dbReference type="AlphaFoldDB" id="A0AAW9HC34"/>
<comment type="similarity">
    <text evidence="1">Belongs to the NAD(P)-dependent epimerase/dehydratase family.</text>
</comment>
<evidence type="ECO:0000256" key="1">
    <source>
        <dbReference type="ARBA" id="ARBA00007637"/>
    </source>
</evidence>
<sequence>MRILVTGGAGFIGAAMSTYLADHHEQVIAFDNLHPQIHPDHQPTAGFDKRVELYEADVTDPAAWDTLLERFTPDVVVHLAAETGTGQSLTESTRHASVNVVGTTTMLDAFARHQVIPQRIVLASSRAVYGEGAWRHTSGEHAGELFYPGSRTVAMFEKEEWDFPEAEPVAMNAALVEPHPSSVYAVTKIAQEQLLRMWGDAFGCEIGIVRLQNVYGPGQTPSNPYTGIMSLFCRVAYNKQQISVYEDGLIRRDFIIIDDVARALIKMIEIEKCPGVSVDIGAGHYTTILEAAQIIAKIYGAPEPKITGQWRHGDVRHAWADPAPARELLGFEAEVDVEEGFTRLASWINTQTQYL</sequence>
<keyword evidence="5" id="KW-1185">Reference proteome</keyword>
<evidence type="ECO:0000313" key="5">
    <source>
        <dbReference type="Proteomes" id="UP001284901"/>
    </source>
</evidence>
<dbReference type="Proteomes" id="UP001288320">
    <property type="component" value="Unassembled WGS sequence"/>
</dbReference>
<dbReference type="InterPro" id="IPR036291">
    <property type="entry name" value="NAD(P)-bd_dom_sf"/>
</dbReference>
<dbReference type="Gene3D" id="3.40.50.720">
    <property type="entry name" value="NAD(P)-binding Rossmann-like Domain"/>
    <property type="match status" value="1"/>
</dbReference>
<evidence type="ECO:0000313" key="6">
    <source>
        <dbReference type="Proteomes" id="UP001288320"/>
    </source>
</evidence>
<protein>
    <submittedName>
        <fullName evidence="3">NAD-dependent epimerase/dehydratase family protein</fullName>
    </submittedName>
</protein>